<evidence type="ECO:0000313" key="5">
    <source>
        <dbReference type="Proteomes" id="UP000029223"/>
    </source>
</evidence>
<dbReference type="Gene3D" id="3.40.190.10">
    <property type="entry name" value="Periplasmic binding protein-like II"/>
    <property type="match status" value="1"/>
</dbReference>
<dbReference type="InterPro" id="IPR000914">
    <property type="entry name" value="SBP_5_dom"/>
</dbReference>
<dbReference type="Gene3D" id="3.10.105.10">
    <property type="entry name" value="Dipeptide-binding Protein, Domain 3"/>
    <property type="match status" value="1"/>
</dbReference>
<dbReference type="InterPro" id="IPR039424">
    <property type="entry name" value="SBP_5"/>
</dbReference>
<evidence type="ECO:0000256" key="2">
    <source>
        <dbReference type="SAM" id="SignalP"/>
    </source>
</evidence>
<evidence type="ECO:0000259" key="3">
    <source>
        <dbReference type="Pfam" id="PF00496"/>
    </source>
</evidence>
<gene>
    <name evidence="4" type="ORF">JCM19239_1738</name>
</gene>
<dbReference type="PIRSF" id="PIRSF002741">
    <property type="entry name" value="MppA"/>
    <property type="match status" value="1"/>
</dbReference>
<keyword evidence="1 2" id="KW-0732">Signal</keyword>
<dbReference type="CDD" id="cd08497">
    <property type="entry name" value="MbnE-like"/>
    <property type="match status" value="1"/>
</dbReference>
<organism evidence="4 5">
    <name type="scientific">Vibrio variabilis</name>
    <dbReference type="NCBI Taxonomy" id="990271"/>
    <lineage>
        <taxon>Bacteria</taxon>
        <taxon>Pseudomonadati</taxon>
        <taxon>Pseudomonadota</taxon>
        <taxon>Gammaproteobacteria</taxon>
        <taxon>Vibrionales</taxon>
        <taxon>Vibrionaceae</taxon>
        <taxon>Vibrio</taxon>
    </lineage>
</organism>
<feature type="domain" description="Solute-binding protein family 5" evidence="3">
    <location>
        <begin position="93"/>
        <end position="483"/>
    </location>
</feature>
<feature type="chain" id="PRO_5047242275" evidence="2">
    <location>
        <begin position="22"/>
        <end position="612"/>
    </location>
</feature>
<evidence type="ECO:0000313" key="4">
    <source>
        <dbReference type="EMBL" id="GAL30209.1"/>
    </source>
</evidence>
<dbReference type="SUPFAM" id="SSF53850">
    <property type="entry name" value="Periplasmic binding protein-like II"/>
    <property type="match status" value="1"/>
</dbReference>
<accession>A0ABQ0JN59</accession>
<dbReference type="PANTHER" id="PTHR30290:SF64">
    <property type="entry name" value="ABC TRANSPORTER PERIPLASMIC BINDING PROTEIN"/>
    <property type="match status" value="1"/>
</dbReference>
<proteinExistence type="predicted"/>
<reference evidence="5" key="2">
    <citation type="submission" date="2014-09" db="EMBL/GenBank/DDBJ databases">
        <authorList>
            <consortium name="NBRP consortium"/>
            <person name="Sawabe T."/>
            <person name="Meirelles P."/>
            <person name="Nakanishi M."/>
            <person name="Sayaka M."/>
            <person name="Hattori M."/>
            <person name="Ohkuma M."/>
        </authorList>
    </citation>
    <scope>NUCLEOTIDE SEQUENCE [LARGE SCALE GENOMIC DNA]</scope>
    <source>
        <strain evidence="5">JCM 19239</strain>
    </source>
</reference>
<dbReference type="Pfam" id="PF00496">
    <property type="entry name" value="SBP_bac_5"/>
    <property type="match status" value="1"/>
</dbReference>
<dbReference type="InterPro" id="IPR030678">
    <property type="entry name" value="Peptide/Ni-bd"/>
</dbReference>
<protein>
    <submittedName>
        <fullName evidence="4">Oligopeptide ABC transporter</fullName>
    </submittedName>
</protein>
<reference evidence="5" key="1">
    <citation type="submission" date="2014-09" db="EMBL/GenBank/DDBJ databases">
        <title>Vibrio variabilis JCM 19239. (C206) whole genome shotgun sequence.</title>
        <authorList>
            <person name="Sawabe T."/>
            <person name="Meirelles P."/>
            <person name="Nakanishi M."/>
            <person name="Sayaka M."/>
            <person name="Hattori M."/>
            <person name="Ohkuma M."/>
        </authorList>
    </citation>
    <scope>NUCLEOTIDE SEQUENCE [LARGE SCALE GENOMIC DNA]</scope>
    <source>
        <strain evidence="5">JCM 19239</strain>
    </source>
</reference>
<evidence type="ECO:0000256" key="1">
    <source>
        <dbReference type="ARBA" id="ARBA00022729"/>
    </source>
</evidence>
<dbReference type="EMBL" id="BBMS01000087">
    <property type="protein sequence ID" value="GAL30209.1"/>
    <property type="molecule type" value="Genomic_DNA"/>
</dbReference>
<feature type="signal peptide" evidence="2">
    <location>
        <begin position="1"/>
        <end position="21"/>
    </location>
</feature>
<name>A0ABQ0JN59_9VIBR</name>
<dbReference type="Proteomes" id="UP000029223">
    <property type="component" value="Unassembled WGS sequence"/>
</dbReference>
<sequence>MSKNYMTLAVLSTTLSVGVNAADLPADLQWIDNMNEPLFASEEAQFGGTLRSYMSSFPQTLRSVGPDSNSGLRHYFMDGTPKLAARHPNTNKWIPQLAEAWAYGDDNQTVYFKLNPKAKWSDGEMVTADDYLFMLTYNRSKDIIAPWYNDFFTNKIADVVKIDDYTIAIKSASKMSQDELMIQINLPSNGVQPRPEHFFADSKNDNNGDGIDDNFVRKFNFKAEPTTWAYYMSDVKKGKSVTFKHVGQDWWGYENRYYKNRYNVEKVRLTVIRDADIARKRFEKGDLDAFGLILPSLWHEKADGKPYQNGYIQKFWGYNQTVQGAGGLWMNTSMPMLDDRNVRAGIMYASDYDGMIKNVLRGDYLRLPHGLGAGHGDYDRPDNQAPAFDPDKAIAYFEAAGFDTIGTDGIRVNAQGQRLSFDITYGFPPHTPRIAYLKEQAKQAGLEFNLNLVDGSSAFKFVLEKKHQLAFLHMGGGEIPAYWEYLHSDNAKPQTNNHTFYQNPDMDKLINQYVVEFDVAKKQALSHQIQQKVSEEFLIVPGYMVPYTREAHWRWLRIPENGMTKQTQAMFSVTDIANFWIDDELKEQTKQAMKKGESFEPVIVVDDSYKLQ</sequence>
<keyword evidence="5" id="KW-1185">Reference proteome</keyword>
<dbReference type="PANTHER" id="PTHR30290">
    <property type="entry name" value="PERIPLASMIC BINDING COMPONENT OF ABC TRANSPORTER"/>
    <property type="match status" value="1"/>
</dbReference>
<comment type="caution">
    <text evidence="4">The sequence shown here is derived from an EMBL/GenBank/DDBJ whole genome shotgun (WGS) entry which is preliminary data.</text>
</comment>